<evidence type="ECO:0000313" key="3">
    <source>
        <dbReference type="Proteomes" id="UP000268093"/>
    </source>
</evidence>
<dbReference type="Proteomes" id="UP000268093">
    <property type="component" value="Unassembled WGS sequence"/>
</dbReference>
<comment type="caution">
    <text evidence="2">The sequence shown here is derived from an EMBL/GenBank/DDBJ whole genome shotgun (WGS) entry which is preliminary data.</text>
</comment>
<keyword evidence="3" id="KW-1185">Reference proteome</keyword>
<name>A0A433DIU1_9FUNG</name>
<organism evidence="2 3">
    <name type="scientific">Jimgerdemannia flammicorona</name>
    <dbReference type="NCBI Taxonomy" id="994334"/>
    <lineage>
        <taxon>Eukaryota</taxon>
        <taxon>Fungi</taxon>
        <taxon>Fungi incertae sedis</taxon>
        <taxon>Mucoromycota</taxon>
        <taxon>Mucoromycotina</taxon>
        <taxon>Endogonomycetes</taxon>
        <taxon>Endogonales</taxon>
        <taxon>Endogonaceae</taxon>
        <taxon>Jimgerdemannia</taxon>
    </lineage>
</organism>
<protein>
    <submittedName>
        <fullName evidence="2">Uncharacterized protein</fullName>
    </submittedName>
</protein>
<reference evidence="2 3" key="1">
    <citation type="journal article" date="2018" name="New Phytol.">
        <title>Phylogenomics of Endogonaceae and evolution of mycorrhizas within Mucoromycota.</title>
        <authorList>
            <person name="Chang Y."/>
            <person name="Desiro A."/>
            <person name="Na H."/>
            <person name="Sandor L."/>
            <person name="Lipzen A."/>
            <person name="Clum A."/>
            <person name="Barry K."/>
            <person name="Grigoriev I.V."/>
            <person name="Martin F.M."/>
            <person name="Stajich J.E."/>
            <person name="Smith M.E."/>
            <person name="Bonito G."/>
            <person name="Spatafora J.W."/>
        </authorList>
    </citation>
    <scope>NUCLEOTIDE SEQUENCE [LARGE SCALE GENOMIC DNA]</scope>
    <source>
        <strain evidence="2 3">GMNB39</strain>
    </source>
</reference>
<feature type="region of interest" description="Disordered" evidence="1">
    <location>
        <begin position="36"/>
        <end position="65"/>
    </location>
</feature>
<accession>A0A433DIU1</accession>
<proteinExistence type="predicted"/>
<gene>
    <name evidence="2" type="ORF">BC936DRAFT_137900</name>
</gene>
<dbReference type="EMBL" id="RBNI01001212">
    <property type="protein sequence ID" value="RUP50729.1"/>
    <property type="molecule type" value="Genomic_DNA"/>
</dbReference>
<sequence length="65" mass="7565">MNNGIYYSIPHTDHQRRSSFHRRDYRAFNNFRQSSRTAVVEDGSTDSALELPNGLSFDEDERADN</sequence>
<dbReference type="AlphaFoldDB" id="A0A433DIU1"/>
<evidence type="ECO:0000256" key="1">
    <source>
        <dbReference type="SAM" id="MobiDB-lite"/>
    </source>
</evidence>
<evidence type="ECO:0000313" key="2">
    <source>
        <dbReference type="EMBL" id="RUP50729.1"/>
    </source>
</evidence>